<dbReference type="OrthoDB" id="68611at2759"/>
<keyword evidence="8" id="KW-0407">Ion channel</keyword>
<evidence type="ECO:0000256" key="3">
    <source>
        <dbReference type="ARBA" id="ARBA00022448"/>
    </source>
</evidence>
<name>A0A8X8B3P0_BRACI</name>
<sequence length="325" mass="35916">MHAFKVGVALVLVSSFYYYQPFGPFTDYLGINAIGVATLVARGLALGAHQLASLFGRTVEPILLTTFVFVTGSLPALLTFVRFIPMVKEGFGMLIFILTFSLIVVRSRLSTVLVGGVSCVRISIFVCPVWAGQDIHSLLVSNLDTVSHFLKEFGDEYFEAREYGDIKVVEKRRRNLERYKSVFNSKSDDDALNELGVRKKTMKEASISLKKMTKSSSSYDTHMDHIISSQSACEALSTLLKSGILNDVEPLQMVSLLTTVSLLNDIDNITEKISESAQELASAARFKNKMKLTEPTVSLKKWILEAVVVPCQIILVMVTGADLEI</sequence>
<keyword evidence="11" id="KW-1185">Reference proteome</keyword>
<dbReference type="PANTHER" id="PTHR31086">
    <property type="entry name" value="ALUMINUM-ACTIVATED MALATE TRANSPORTER 10"/>
    <property type="match status" value="1"/>
</dbReference>
<dbReference type="Proteomes" id="UP000886595">
    <property type="component" value="Unassembled WGS sequence"/>
</dbReference>
<evidence type="ECO:0008006" key="12">
    <source>
        <dbReference type="Google" id="ProtNLM"/>
    </source>
</evidence>
<evidence type="ECO:0000256" key="8">
    <source>
        <dbReference type="ARBA" id="ARBA00023303"/>
    </source>
</evidence>
<feature type="transmembrane region" description="Helical" evidence="9">
    <location>
        <begin position="28"/>
        <end position="49"/>
    </location>
</feature>
<dbReference type="EMBL" id="JAAMPC010000003">
    <property type="protein sequence ID" value="KAG2320007.1"/>
    <property type="molecule type" value="Genomic_DNA"/>
</dbReference>
<evidence type="ECO:0000313" key="10">
    <source>
        <dbReference type="EMBL" id="KAG2320007.1"/>
    </source>
</evidence>
<evidence type="ECO:0000256" key="7">
    <source>
        <dbReference type="ARBA" id="ARBA00023136"/>
    </source>
</evidence>
<protein>
    <recommendedName>
        <fullName evidence="12">Aluminum-activated malate transporter</fullName>
    </recommendedName>
</protein>
<feature type="transmembrane region" description="Helical" evidence="9">
    <location>
        <begin position="112"/>
        <end position="131"/>
    </location>
</feature>
<dbReference type="InterPro" id="IPR020966">
    <property type="entry name" value="ALMT"/>
</dbReference>
<comment type="similarity">
    <text evidence="2">Belongs to the aromatic acid exporter (TC 2.A.85) family.</text>
</comment>
<evidence type="ECO:0000256" key="4">
    <source>
        <dbReference type="ARBA" id="ARBA00022692"/>
    </source>
</evidence>
<keyword evidence="4 9" id="KW-0812">Transmembrane</keyword>
<keyword evidence="7 9" id="KW-0472">Membrane</keyword>
<keyword evidence="5 9" id="KW-1133">Transmembrane helix</keyword>
<evidence type="ECO:0000256" key="1">
    <source>
        <dbReference type="ARBA" id="ARBA00004141"/>
    </source>
</evidence>
<comment type="caution">
    <text evidence="10">The sequence shown here is derived from an EMBL/GenBank/DDBJ whole genome shotgun (WGS) entry which is preliminary data.</text>
</comment>
<feature type="transmembrane region" description="Helical" evidence="9">
    <location>
        <begin position="61"/>
        <end position="84"/>
    </location>
</feature>
<evidence type="ECO:0000256" key="2">
    <source>
        <dbReference type="ARBA" id="ARBA00007079"/>
    </source>
</evidence>
<evidence type="ECO:0000256" key="5">
    <source>
        <dbReference type="ARBA" id="ARBA00022989"/>
    </source>
</evidence>
<feature type="transmembrane region" description="Helical" evidence="9">
    <location>
        <begin position="90"/>
        <end position="105"/>
    </location>
</feature>
<dbReference type="AlphaFoldDB" id="A0A8X8B3P0"/>
<evidence type="ECO:0000256" key="9">
    <source>
        <dbReference type="SAM" id="Phobius"/>
    </source>
</evidence>
<comment type="subcellular location">
    <subcellularLocation>
        <location evidence="1">Membrane</location>
        <topology evidence="1">Multi-pass membrane protein</topology>
    </subcellularLocation>
</comment>
<dbReference type="GO" id="GO:0015743">
    <property type="term" value="P:malate transport"/>
    <property type="evidence" value="ECO:0007669"/>
    <property type="project" value="InterPro"/>
</dbReference>
<evidence type="ECO:0000256" key="6">
    <source>
        <dbReference type="ARBA" id="ARBA00023065"/>
    </source>
</evidence>
<keyword evidence="3" id="KW-0813">Transport</keyword>
<evidence type="ECO:0000313" key="11">
    <source>
        <dbReference type="Proteomes" id="UP000886595"/>
    </source>
</evidence>
<reference evidence="10 11" key="1">
    <citation type="submission" date="2020-02" db="EMBL/GenBank/DDBJ databases">
        <authorList>
            <person name="Ma Q."/>
            <person name="Huang Y."/>
            <person name="Song X."/>
            <person name="Pei D."/>
        </authorList>
    </citation>
    <scope>NUCLEOTIDE SEQUENCE [LARGE SCALE GENOMIC DNA]</scope>
    <source>
        <strain evidence="10">Sxm20200214</strain>
        <tissue evidence="10">Leaf</tissue>
    </source>
</reference>
<gene>
    <name evidence="10" type="ORF">Bca52824_013220</name>
</gene>
<proteinExistence type="inferred from homology"/>
<dbReference type="GO" id="GO:0016020">
    <property type="term" value="C:membrane"/>
    <property type="evidence" value="ECO:0007669"/>
    <property type="project" value="UniProtKB-SubCell"/>
</dbReference>
<dbReference type="Pfam" id="PF11744">
    <property type="entry name" value="ALMT"/>
    <property type="match status" value="1"/>
</dbReference>
<keyword evidence="6" id="KW-0406">Ion transport</keyword>
<dbReference type="GO" id="GO:0034220">
    <property type="term" value="P:monoatomic ion transmembrane transport"/>
    <property type="evidence" value="ECO:0007669"/>
    <property type="project" value="UniProtKB-KW"/>
</dbReference>
<organism evidence="10 11">
    <name type="scientific">Brassica carinata</name>
    <name type="common">Ethiopian mustard</name>
    <name type="synonym">Abyssinian cabbage</name>
    <dbReference type="NCBI Taxonomy" id="52824"/>
    <lineage>
        <taxon>Eukaryota</taxon>
        <taxon>Viridiplantae</taxon>
        <taxon>Streptophyta</taxon>
        <taxon>Embryophyta</taxon>
        <taxon>Tracheophyta</taxon>
        <taxon>Spermatophyta</taxon>
        <taxon>Magnoliopsida</taxon>
        <taxon>eudicotyledons</taxon>
        <taxon>Gunneridae</taxon>
        <taxon>Pentapetalae</taxon>
        <taxon>rosids</taxon>
        <taxon>malvids</taxon>
        <taxon>Brassicales</taxon>
        <taxon>Brassicaceae</taxon>
        <taxon>Brassiceae</taxon>
        <taxon>Brassica</taxon>
    </lineage>
</organism>
<accession>A0A8X8B3P0</accession>